<feature type="non-terminal residue" evidence="1">
    <location>
        <position position="74"/>
    </location>
</feature>
<name>A0A382W8J8_9ZZZZ</name>
<gene>
    <name evidence="1" type="ORF">METZ01_LOCUS407986</name>
</gene>
<proteinExistence type="predicted"/>
<evidence type="ECO:0000313" key="1">
    <source>
        <dbReference type="EMBL" id="SVD55132.1"/>
    </source>
</evidence>
<protein>
    <submittedName>
        <fullName evidence="1">Uncharacterized protein</fullName>
    </submittedName>
</protein>
<dbReference type="EMBL" id="UINC01157896">
    <property type="protein sequence ID" value="SVD55132.1"/>
    <property type="molecule type" value="Genomic_DNA"/>
</dbReference>
<dbReference type="AlphaFoldDB" id="A0A382W8J8"/>
<accession>A0A382W8J8</accession>
<organism evidence="1">
    <name type="scientific">marine metagenome</name>
    <dbReference type="NCBI Taxonomy" id="408172"/>
    <lineage>
        <taxon>unclassified sequences</taxon>
        <taxon>metagenomes</taxon>
        <taxon>ecological metagenomes</taxon>
    </lineage>
</organism>
<reference evidence="1" key="1">
    <citation type="submission" date="2018-05" db="EMBL/GenBank/DDBJ databases">
        <authorList>
            <person name="Lanie J.A."/>
            <person name="Ng W.-L."/>
            <person name="Kazmierczak K.M."/>
            <person name="Andrzejewski T.M."/>
            <person name="Davidsen T.M."/>
            <person name="Wayne K.J."/>
            <person name="Tettelin H."/>
            <person name="Glass J.I."/>
            <person name="Rusch D."/>
            <person name="Podicherti R."/>
            <person name="Tsui H.-C.T."/>
            <person name="Winkler M.E."/>
        </authorList>
    </citation>
    <scope>NUCLEOTIDE SEQUENCE</scope>
</reference>
<sequence length="74" mass="8097">MKSILTTRQCITNLILAVCISAIGQAELINVEYKTIQLSYIQTDRASGILKALGYAVIDFSSEDGPNSNEKIFT</sequence>